<dbReference type="PRINTS" id="PR00081">
    <property type="entry name" value="GDHRDH"/>
</dbReference>
<gene>
    <name evidence="3" type="ORF">SAMN05444274_101381</name>
</gene>
<dbReference type="GO" id="GO:0016491">
    <property type="term" value="F:oxidoreductase activity"/>
    <property type="evidence" value="ECO:0007669"/>
    <property type="project" value="UniProtKB-KW"/>
</dbReference>
<dbReference type="STRING" id="1484053.SAMN05444274_101381"/>
<name>A0A1M4TJR7_9BACT</name>
<dbReference type="Gene3D" id="3.40.50.720">
    <property type="entry name" value="NAD(P)-binding Rossmann-like Domain"/>
    <property type="match status" value="1"/>
</dbReference>
<dbReference type="Proteomes" id="UP000184164">
    <property type="component" value="Unassembled WGS sequence"/>
</dbReference>
<dbReference type="PANTHER" id="PTHR44196:SF1">
    <property type="entry name" value="DEHYDROGENASE_REDUCTASE SDR FAMILY MEMBER 7B"/>
    <property type="match status" value="1"/>
</dbReference>
<reference evidence="3 4" key="1">
    <citation type="submission" date="2016-11" db="EMBL/GenBank/DDBJ databases">
        <authorList>
            <person name="Jaros S."/>
            <person name="Januszkiewicz K."/>
            <person name="Wedrychowicz H."/>
        </authorList>
    </citation>
    <scope>NUCLEOTIDE SEQUENCE [LARGE SCALE GENOMIC DNA]</scope>
    <source>
        <strain evidence="3 4">DSM 26910</strain>
    </source>
</reference>
<dbReference type="GO" id="GO:0016020">
    <property type="term" value="C:membrane"/>
    <property type="evidence" value="ECO:0007669"/>
    <property type="project" value="TreeGrafter"/>
</dbReference>
<dbReference type="InterPro" id="IPR002347">
    <property type="entry name" value="SDR_fam"/>
</dbReference>
<dbReference type="PANTHER" id="PTHR44196">
    <property type="entry name" value="DEHYDROGENASE/REDUCTASE SDR FAMILY MEMBER 7B"/>
    <property type="match status" value="1"/>
</dbReference>
<evidence type="ECO:0000313" key="3">
    <source>
        <dbReference type="EMBL" id="SHE44752.1"/>
    </source>
</evidence>
<dbReference type="RefSeq" id="WP_072998395.1">
    <property type="nucleotide sequence ID" value="NZ_FQUM01000001.1"/>
</dbReference>
<dbReference type="EMBL" id="FQUM01000001">
    <property type="protein sequence ID" value="SHE44752.1"/>
    <property type="molecule type" value="Genomic_DNA"/>
</dbReference>
<keyword evidence="4" id="KW-1185">Reference proteome</keyword>
<proteinExistence type="inferred from homology"/>
<dbReference type="InterPro" id="IPR036291">
    <property type="entry name" value="NAD(P)-bd_dom_sf"/>
</dbReference>
<sequence>MDFDGKNIWITGASSGIGKAVALEFSKHETSLILSARNEKVLNEVAEICRKNGSKVQVVPFDLSDEKSVAEAAQKVLSQKIKIDGLYQFGGISQRSFVSETPLDVDRKVFEVNFFGTIALTKEILPWMIQNGGGQLAVTSSIVGKFGFPYRSAYSASKHALHGFFESLRAENANSNIRVTVIIPGRIKTNISVNALAKTGEPHGKMDEGQNNGKSAEWTACKIYRALKKEKKEIVVGGTEILMVYIRRFIPRLYYYMASRVKPL</sequence>
<evidence type="ECO:0000313" key="4">
    <source>
        <dbReference type="Proteomes" id="UP000184164"/>
    </source>
</evidence>
<dbReference type="OrthoDB" id="9775296at2"/>
<accession>A0A1M4TJR7</accession>
<dbReference type="Pfam" id="PF00106">
    <property type="entry name" value="adh_short"/>
    <property type="match status" value="1"/>
</dbReference>
<dbReference type="InterPro" id="IPR020904">
    <property type="entry name" value="Sc_DH/Rdtase_CS"/>
</dbReference>
<evidence type="ECO:0000256" key="1">
    <source>
        <dbReference type="ARBA" id="ARBA00006484"/>
    </source>
</evidence>
<protein>
    <submittedName>
        <fullName evidence="3">Short-chain dehydrogenase</fullName>
    </submittedName>
</protein>
<evidence type="ECO:0000256" key="2">
    <source>
        <dbReference type="ARBA" id="ARBA00023002"/>
    </source>
</evidence>
<dbReference type="PROSITE" id="PS00061">
    <property type="entry name" value="ADH_SHORT"/>
    <property type="match status" value="1"/>
</dbReference>
<organism evidence="3 4">
    <name type="scientific">Mariniphaga anaerophila</name>
    <dbReference type="NCBI Taxonomy" id="1484053"/>
    <lineage>
        <taxon>Bacteria</taxon>
        <taxon>Pseudomonadati</taxon>
        <taxon>Bacteroidota</taxon>
        <taxon>Bacteroidia</taxon>
        <taxon>Marinilabiliales</taxon>
        <taxon>Prolixibacteraceae</taxon>
        <taxon>Mariniphaga</taxon>
    </lineage>
</organism>
<comment type="similarity">
    <text evidence="1">Belongs to the short-chain dehydrogenases/reductases (SDR) family.</text>
</comment>
<dbReference type="SUPFAM" id="SSF51735">
    <property type="entry name" value="NAD(P)-binding Rossmann-fold domains"/>
    <property type="match status" value="1"/>
</dbReference>
<dbReference type="AlphaFoldDB" id="A0A1M4TJR7"/>
<keyword evidence="2" id="KW-0560">Oxidoreductase</keyword>